<dbReference type="Proteomes" id="UP000004994">
    <property type="component" value="Chromosome 12"/>
</dbReference>
<feature type="transmembrane region" description="Helical" evidence="1">
    <location>
        <begin position="241"/>
        <end position="262"/>
    </location>
</feature>
<evidence type="ECO:0000313" key="3">
    <source>
        <dbReference type="Proteomes" id="UP000004994"/>
    </source>
</evidence>
<reference evidence="2" key="2">
    <citation type="submission" date="2019-01" db="UniProtKB">
        <authorList>
            <consortium name="EnsemblPlants"/>
        </authorList>
    </citation>
    <scope>IDENTIFICATION</scope>
    <source>
        <strain evidence="2">cv. Heinz 1706</strain>
    </source>
</reference>
<keyword evidence="1" id="KW-0812">Transmembrane</keyword>
<dbReference type="Gramene" id="Solyc12g035195.1.1">
    <property type="protein sequence ID" value="Solyc12g035195.1.1"/>
    <property type="gene ID" value="Solyc12g035195.1"/>
</dbReference>
<accession>A0A3Q7J7A1</accession>
<dbReference type="InParanoid" id="A0A3Q7J7A1"/>
<keyword evidence="1" id="KW-0472">Membrane</keyword>
<evidence type="ECO:0000256" key="1">
    <source>
        <dbReference type="SAM" id="Phobius"/>
    </source>
</evidence>
<dbReference type="EnsemblPlants" id="Solyc12g035195.1.1">
    <property type="protein sequence ID" value="Solyc12g035195.1.1"/>
    <property type="gene ID" value="Solyc12g035195.1"/>
</dbReference>
<name>A0A3Q7J7A1_SOLLC</name>
<protein>
    <submittedName>
        <fullName evidence="2">Uncharacterized protein</fullName>
    </submittedName>
</protein>
<dbReference type="AlphaFoldDB" id="A0A3Q7J7A1"/>
<proteinExistence type="predicted"/>
<evidence type="ECO:0000313" key="2">
    <source>
        <dbReference type="EnsemblPlants" id="Solyc12g035195.1.1"/>
    </source>
</evidence>
<dbReference type="PaxDb" id="4081-Solyc12g035210.1.1"/>
<keyword evidence="1" id="KW-1133">Transmembrane helix</keyword>
<organism evidence="2">
    <name type="scientific">Solanum lycopersicum</name>
    <name type="common">Tomato</name>
    <name type="synonym">Lycopersicon esculentum</name>
    <dbReference type="NCBI Taxonomy" id="4081"/>
    <lineage>
        <taxon>Eukaryota</taxon>
        <taxon>Viridiplantae</taxon>
        <taxon>Streptophyta</taxon>
        <taxon>Embryophyta</taxon>
        <taxon>Tracheophyta</taxon>
        <taxon>Spermatophyta</taxon>
        <taxon>Magnoliopsida</taxon>
        <taxon>eudicotyledons</taxon>
        <taxon>Gunneridae</taxon>
        <taxon>Pentapetalae</taxon>
        <taxon>asterids</taxon>
        <taxon>lamiids</taxon>
        <taxon>Solanales</taxon>
        <taxon>Solanaceae</taxon>
        <taxon>Solanoideae</taxon>
        <taxon>Solaneae</taxon>
        <taxon>Solanum</taxon>
        <taxon>Solanum subgen. Lycopersicon</taxon>
    </lineage>
</organism>
<keyword evidence="3" id="KW-1185">Reference proteome</keyword>
<sequence length="387" mass="43675">MKLGCKSVILCSPFFRFSTMTSRLKFAFVRSPTINPATSEAVGLLYCRPSWLLSDRMRIWNCACGPFVRLIDLSTRPTIDVNANMEIQLRNRRIFPKVLPKFSRFGAQQAYVGGTKFNLVFDWPVYCRLSKRLRVICNVEEIYIRLYFEQLHVLSMRTDTVCVLSHACVKPVVGVVNLLEFLLVAVDVNCVILNKFSSRGRCWIVQIFSCINSCVVIGSPFPVVRMSSPICLRYNLLPSDVVSFASLPFYFVLSFCGFILIVKLDCKHFLSPPSFKLKLLNLSLNKNSLPQRISICNGTCVSPLYIGLINFAAKLSSNFSANPLKRTKVVFPRLSLTLISCMICSANQSRLLCVSKFLVTYELECIDGLSLLVVLESAMHYIDIDGI</sequence>
<feature type="transmembrane region" description="Helical" evidence="1">
    <location>
        <begin position="202"/>
        <end position="221"/>
    </location>
</feature>
<reference evidence="2" key="1">
    <citation type="journal article" date="2012" name="Nature">
        <title>The tomato genome sequence provides insights into fleshy fruit evolution.</title>
        <authorList>
            <consortium name="Tomato Genome Consortium"/>
        </authorList>
    </citation>
    <scope>NUCLEOTIDE SEQUENCE [LARGE SCALE GENOMIC DNA]</scope>
    <source>
        <strain evidence="2">cv. Heinz 1706</strain>
    </source>
</reference>